<dbReference type="EMBL" id="CM047585">
    <property type="protein sequence ID" value="KAI9910092.1"/>
    <property type="molecule type" value="Genomic_DNA"/>
</dbReference>
<sequence length="73" mass="7848">MNDPSNIERARSASRTRAAAPQDTDQDEAQNVQGHAAQQQAAPVAAQQGVKADTAMVLQLFQMMQNPNLQSQA</sequence>
<evidence type="ECO:0000313" key="2">
    <source>
        <dbReference type="Proteomes" id="UP001163321"/>
    </source>
</evidence>
<organism evidence="1 2">
    <name type="scientific">Peronosclerospora sorghi</name>
    <dbReference type="NCBI Taxonomy" id="230839"/>
    <lineage>
        <taxon>Eukaryota</taxon>
        <taxon>Sar</taxon>
        <taxon>Stramenopiles</taxon>
        <taxon>Oomycota</taxon>
        <taxon>Peronosporomycetes</taxon>
        <taxon>Peronosporales</taxon>
        <taxon>Peronosporaceae</taxon>
        <taxon>Peronosclerospora</taxon>
    </lineage>
</organism>
<gene>
    <name evidence="1" type="ORF">PsorP6_010686</name>
</gene>
<accession>A0ACC0VV71</accession>
<protein>
    <submittedName>
        <fullName evidence="1">Uncharacterized protein</fullName>
    </submittedName>
</protein>
<name>A0ACC0VV71_9STRA</name>
<proteinExistence type="predicted"/>
<dbReference type="Proteomes" id="UP001163321">
    <property type="component" value="Chromosome 6"/>
</dbReference>
<comment type="caution">
    <text evidence="1">The sequence shown here is derived from an EMBL/GenBank/DDBJ whole genome shotgun (WGS) entry which is preliminary data.</text>
</comment>
<keyword evidence="2" id="KW-1185">Reference proteome</keyword>
<reference evidence="1 2" key="1">
    <citation type="journal article" date="2022" name="bioRxiv">
        <title>The genome of the oomycete Peronosclerospora sorghi, a cosmopolitan pathogen of maize and sorghum, is inflated with dispersed pseudogenes.</title>
        <authorList>
            <person name="Fletcher K."/>
            <person name="Martin F."/>
            <person name="Isakeit T."/>
            <person name="Cavanaugh K."/>
            <person name="Magill C."/>
            <person name="Michelmore R."/>
        </authorList>
    </citation>
    <scope>NUCLEOTIDE SEQUENCE [LARGE SCALE GENOMIC DNA]</scope>
    <source>
        <strain evidence="1">P6</strain>
    </source>
</reference>
<evidence type="ECO:0000313" key="1">
    <source>
        <dbReference type="EMBL" id="KAI9910092.1"/>
    </source>
</evidence>